<dbReference type="AlphaFoldDB" id="A0A975U5Q0"/>
<sequence>MPSPGAAPAPAETITVSETTVACDGGGGALGHPRVFLTLVDGRVVCPYCSRVFVLAAEGAKAVG</sequence>
<organism evidence="2 3">
    <name type="scientific">Elioraea tepida</name>
    <dbReference type="NCBI Taxonomy" id="2843330"/>
    <lineage>
        <taxon>Bacteria</taxon>
        <taxon>Pseudomonadati</taxon>
        <taxon>Pseudomonadota</taxon>
        <taxon>Alphaproteobacteria</taxon>
        <taxon>Acetobacterales</taxon>
        <taxon>Elioraeaceae</taxon>
        <taxon>Elioraea</taxon>
    </lineage>
</organism>
<dbReference type="InterPro" id="IPR019401">
    <property type="entry name" value="Znf_CHCC"/>
</dbReference>
<proteinExistence type="predicted"/>
<keyword evidence="2" id="KW-0479">Metal-binding</keyword>
<keyword evidence="2" id="KW-0862">Zinc</keyword>
<reference evidence="2" key="1">
    <citation type="submission" date="2021-06" db="EMBL/GenBank/DDBJ databases">
        <title>Elioraea tepida, sp. nov., a moderately thermophilic aerobic anoxygenic phototrophic bacterium isolated from an alkaline siliceous hot spring mat community in Yellowstone National Park, WY, USA.</title>
        <authorList>
            <person name="Saini M.K."/>
            <person name="Yoshida S."/>
            <person name="Sebastian A."/>
            <person name="Hirose S."/>
            <person name="Hara E."/>
            <person name="Tamaki H."/>
            <person name="Soulier N.T."/>
            <person name="Albert I."/>
            <person name="Hanada S."/>
            <person name="Bryant D.A."/>
            <person name="Tank M."/>
        </authorList>
    </citation>
    <scope>NUCLEOTIDE SEQUENCE</scope>
    <source>
        <strain evidence="2">MS-P2</strain>
    </source>
</reference>
<evidence type="ECO:0000313" key="3">
    <source>
        <dbReference type="Proteomes" id="UP000694001"/>
    </source>
</evidence>
<dbReference type="Proteomes" id="UP000694001">
    <property type="component" value="Chromosome"/>
</dbReference>
<name>A0A975U5Q0_9PROT</name>
<keyword evidence="2" id="KW-0863">Zinc-finger</keyword>
<keyword evidence="3" id="KW-1185">Reference proteome</keyword>
<accession>A0A975U5Q0</accession>
<gene>
    <name evidence="2" type="ORF">KO353_06860</name>
</gene>
<feature type="domain" description="Zinc finger CHCC-type" evidence="1">
    <location>
        <begin position="20"/>
        <end position="53"/>
    </location>
</feature>
<protein>
    <submittedName>
        <fullName evidence="2">Zinc-finger domain-containing protein</fullName>
    </submittedName>
</protein>
<dbReference type="GO" id="GO:0008270">
    <property type="term" value="F:zinc ion binding"/>
    <property type="evidence" value="ECO:0007669"/>
    <property type="project" value="UniProtKB-KW"/>
</dbReference>
<dbReference type="EMBL" id="CP076448">
    <property type="protein sequence ID" value="QXM25908.1"/>
    <property type="molecule type" value="Genomic_DNA"/>
</dbReference>
<dbReference type="RefSeq" id="WP_218286959.1">
    <property type="nucleotide sequence ID" value="NZ_CP076448.1"/>
</dbReference>
<dbReference type="KEGG" id="elio:KO353_06860"/>
<dbReference type="Pfam" id="PF10276">
    <property type="entry name" value="zf-CHCC"/>
    <property type="match status" value="1"/>
</dbReference>
<evidence type="ECO:0000313" key="2">
    <source>
        <dbReference type="EMBL" id="QXM25908.1"/>
    </source>
</evidence>
<evidence type="ECO:0000259" key="1">
    <source>
        <dbReference type="Pfam" id="PF10276"/>
    </source>
</evidence>